<feature type="region of interest" description="Disordered" evidence="2">
    <location>
        <begin position="110"/>
        <end position="135"/>
    </location>
</feature>
<comment type="caution">
    <text evidence="3">The sequence shown here is derived from an EMBL/GenBank/DDBJ whole genome shotgun (WGS) entry which is preliminary data.</text>
</comment>
<protein>
    <submittedName>
        <fullName evidence="3">Uncharacterized protein</fullName>
    </submittedName>
</protein>
<gene>
    <name evidence="3" type="ORF">ECRASSUSDP1_LOCUS4796</name>
</gene>
<evidence type="ECO:0000313" key="4">
    <source>
        <dbReference type="Proteomes" id="UP001295684"/>
    </source>
</evidence>
<feature type="region of interest" description="Disordered" evidence="2">
    <location>
        <begin position="191"/>
        <end position="222"/>
    </location>
</feature>
<accession>A0AAD1U6T3</accession>
<sequence length="494" mass="57525">MESKLNGKVYSQAMSSLNGIIFDSTEKDLYRNKYFSPQKRDYVKSVLNRYYSKNFQIHHHPFDKKPTRDLERVLHDNLTFMMTNLSYTNNENRFLDKVINWYKTKSGENAKKFTNSTPQTQQNSRIERKAKRASHSIGELTNRRYKQAPSSDNKRFTLPTKKYWDNFLTPGMAKSIKVEKVVDMNSLSATLSGRKGSGSRHLNSGTLQPPVKIPTSSSISSNISAEKKEVIAKLKRDIENRQRKNQKNLEKIRARLQDPEQLYMKIQKFNSRRQLQKRQIPCGLSSDEMREKNQKFYENLRNGTKNPWIPLDFKKIRKSSQPAVERTIKTSSVVERRKSQDIVENKEVERENPPKIMLNPIKMAPMTTNRKRSNTGISTKPKKMLKLRSTQILDDKKALEIDTKATQNVNINDLLHEKKPHIKNLAKKQVIFNDSVDSPSLYGSTSQIVEEDEEDSPKRSKFDLITPVKMKKLKESKSHKNSNQFEEELYFSKN</sequence>
<reference evidence="3" key="1">
    <citation type="submission" date="2023-07" db="EMBL/GenBank/DDBJ databases">
        <authorList>
            <consortium name="AG Swart"/>
            <person name="Singh M."/>
            <person name="Singh A."/>
            <person name="Seah K."/>
            <person name="Emmerich C."/>
        </authorList>
    </citation>
    <scope>NUCLEOTIDE SEQUENCE</scope>
    <source>
        <strain evidence="3">DP1</strain>
    </source>
</reference>
<evidence type="ECO:0000256" key="2">
    <source>
        <dbReference type="SAM" id="MobiDB-lite"/>
    </source>
</evidence>
<organism evidence="3 4">
    <name type="scientific">Euplotes crassus</name>
    <dbReference type="NCBI Taxonomy" id="5936"/>
    <lineage>
        <taxon>Eukaryota</taxon>
        <taxon>Sar</taxon>
        <taxon>Alveolata</taxon>
        <taxon>Ciliophora</taxon>
        <taxon>Intramacronucleata</taxon>
        <taxon>Spirotrichea</taxon>
        <taxon>Hypotrichia</taxon>
        <taxon>Euplotida</taxon>
        <taxon>Euplotidae</taxon>
        <taxon>Moneuplotes</taxon>
    </lineage>
</organism>
<feature type="compositionally biased region" description="Polar residues" evidence="2">
    <location>
        <begin position="112"/>
        <end position="124"/>
    </location>
</feature>
<keyword evidence="1" id="KW-0175">Coiled coil</keyword>
<proteinExistence type="predicted"/>
<dbReference type="AlphaFoldDB" id="A0AAD1U6T3"/>
<keyword evidence="4" id="KW-1185">Reference proteome</keyword>
<feature type="region of interest" description="Disordered" evidence="2">
    <location>
        <begin position="441"/>
        <end position="461"/>
    </location>
</feature>
<feature type="region of interest" description="Disordered" evidence="2">
    <location>
        <begin position="473"/>
        <end position="494"/>
    </location>
</feature>
<feature type="coiled-coil region" evidence="1">
    <location>
        <begin position="224"/>
        <end position="255"/>
    </location>
</feature>
<dbReference type="EMBL" id="CAMPGE010004610">
    <property type="protein sequence ID" value="CAI2363460.1"/>
    <property type="molecule type" value="Genomic_DNA"/>
</dbReference>
<name>A0AAD1U6T3_EUPCR</name>
<evidence type="ECO:0000256" key="1">
    <source>
        <dbReference type="SAM" id="Coils"/>
    </source>
</evidence>
<evidence type="ECO:0000313" key="3">
    <source>
        <dbReference type="EMBL" id="CAI2363460.1"/>
    </source>
</evidence>
<dbReference type="Proteomes" id="UP001295684">
    <property type="component" value="Unassembled WGS sequence"/>
</dbReference>
<feature type="compositionally biased region" description="Acidic residues" evidence="2">
    <location>
        <begin position="485"/>
        <end position="494"/>
    </location>
</feature>